<keyword evidence="2" id="KW-1185">Reference proteome</keyword>
<comment type="caution">
    <text evidence="1">The sequence shown here is derived from an EMBL/GenBank/DDBJ whole genome shotgun (WGS) entry which is preliminary data.</text>
</comment>
<gene>
    <name evidence="1" type="ORF">CAMGR0001_1743</name>
</gene>
<reference evidence="1 2" key="1">
    <citation type="submission" date="2009-07" db="EMBL/GenBank/DDBJ databases">
        <authorList>
            <person name="Madupu R."/>
            <person name="Sebastian Y."/>
            <person name="Durkin A.S."/>
            <person name="Torralba M."/>
            <person name="Methe B."/>
            <person name="Sutton G.G."/>
            <person name="Strausberg R.L."/>
            <person name="Nelson K.E."/>
        </authorList>
    </citation>
    <scope>NUCLEOTIDE SEQUENCE [LARGE SCALE GENOMIC DNA]</scope>
    <source>
        <strain evidence="1 2">RM3268</strain>
    </source>
</reference>
<sequence>MESLALAKKFLICLIFAAGGLGELWMLTRASAAKEPLRVPDEILSNLRTGDLVFRMGDVTDSRIIATATDFKYSHVGMIVRERPLLVVHAVTGEGEQDGVATVSMREFLEHVRDFGAVRMKFLSEEQKARLADSLLRRVGEDFTLRPRGEANLYCTTLLEQEISKITEFSPQYFKLSLAVLGGEYLAPKAFWHYGGVEILYER</sequence>
<dbReference type="AlphaFoldDB" id="C8PFL2"/>
<dbReference type="Gene3D" id="3.90.1720.10">
    <property type="entry name" value="endopeptidase domain like (from Nostoc punctiforme)"/>
    <property type="match status" value="1"/>
</dbReference>
<protein>
    <recommendedName>
        <fullName evidence="3">Permuted papain-like amidase YaeF/Yiix C92 family enzyme</fullName>
    </recommendedName>
</protein>
<organism evidence="1 2">
    <name type="scientific">Campylobacter gracilis RM3268</name>
    <dbReference type="NCBI Taxonomy" id="553220"/>
    <lineage>
        <taxon>Bacteria</taxon>
        <taxon>Pseudomonadati</taxon>
        <taxon>Campylobacterota</taxon>
        <taxon>Epsilonproteobacteria</taxon>
        <taxon>Campylobacterales</taxon>
        <taxon>Campylobacteraceae</taxon>
        <taxon>Campylobacter</taxon>
    </lineage>
</organism>
<proteinExistence type="predicted"/>
<dbReference type="RefSeq" id="WP_005870079.1">
    <property type="nucleotide sequence ID" value="NZ_ACYG01000015.1"/>
</dbReference>
<dbReference type="OrthoDB" id="5346719at2"/>
<dbReference type="InterPro" id="IPR038765">
    <property type="entry name" value="Papain-like_cys_pep_sf"/>
</dbReference>
<accession>C8PFL2</accession>
<dbReference type="Pfam" id="PF05708">
    <property type="entry name" value="Peptidase_C92"/>
    <property type="match status" value="1"/>
</dbReference>
<dbReference type="InterPro" id="IPR024453">
    <property type="entry name" value="Peptidase_C92"/>
</dbReference>
<evidence type="ECO:0000313" key="2">
    <source>
        <dbReference type="Proteomes" id="UP000005709"/>
    </source>
</evidence>
<dbReference type="Proteomes" id="UP000005709">
    <property type="component" value="Unassembled WGS sequence"/>
</dbReference>
<evidence type="ECO:0008006" key="3">
    <source>
        <dbReference type="Google" id="ProtNLM"/>
    </source>
</evidence>
<dbReference type="EMBL" id="ACYG01000015">
    <property type="protein sequence ID" value="EEV18396.1"/>
    <property type="molecule type" value="Genomic_DNA"/>
</dbReference>
<evidence type="ECO:0000313" key="1">
    <source>
        <dbReference type="EMBL" id="EEV18396.1"/>
    </source>
</evidence>
<name>C8PFL2_9BACT</name>
<dbReference type="SUPFAM" id="SSF54001">
    <property type="entry name" value="Cysteine proteinases"/>
    <property type="match status" value="1"/>
</dbReference>